<name>A0A8J5KGJ5_HOMAM</name>
<accession>A0A8J5KGJ5</accession>
<feature type="non-terminal residue" evidence="2">
    <location>
        <position position="304"/>
    </location>
</feature>
<dbReference type="EMBL" id="JAHLQT010014436">
    <property type="protein sequence ID" value="KAG7170335.1"/>
    <property type="molecule type" value="Genomic_DNA"/>
</dbReference>
<dbReference type="AlphaFoldDB" id="A0A8J5KGJ5"/>
<dbReference type="Proteomes" id="UP000747542">
    <property type="component" value="Unassembled WGS sequence"/>
</dbReference>
<feature type="region of interest" description="Disordered" evidence="1">
    <location>
        <begin position="237"/>
        <end position="280"/>
    </location>
</feature>
<feature type="region of interest" description="Disordered" evidence="1">
    <location>
        <begin position="115"/>
        <end position="164"/>
    </location>
</feature>
<evidence type="ECO:0000313" key="2">
    <source>
        <dbReference type="EMBL" id="KAG7170335.1"/>
    </source>
</evidence>
<evidence type="ECO:0000256" key="1">
    <source>
        <dbReference type="SAM" id="MobiDB-lite"/>
    </source>
</evidence>
<gene>
    <name evidence="2" type="ORF">Hamer_G016151</name>
</gene>
<evidence type="ECO:0000313" key="3">
    <source>
        <dbReference type="Proteomes" id="UP000747542"/>
    </source>
</evidence>
<comment type="caution">
    <text evidence="2">The sequence shown here is derived from an EMBL/GenBank/DDBJ whole genome shotgun (WGS) entry which is preliminary data.</text>
</comment>
<keyword evidence="3" id="KW-1185">Reference proteome</keyword>
<protein>
    <submittedName>
        <fullName evidence="2">Uncharacterized protein</fullName>
    </submittedName>
</protein>
<sequence length="304" mass="33100">MKLNNRGLQVTLKDNSGDIVTSLDSAGPALWHLQCQMMLLSGVQDEIIGSRRGTQLILPHVNNSLPRDLTSANPGQHRCRDVATTQHYFSGNISRTNWTDSSRGAGPWTTDDNTWTFHTVPSKPPSYKRRPSTTASSGVDDLTGTYMRGRDETSAPGSGRTDVTPGVVIEGLIITPGREPKHPGTHLVLQNIENNMLLDDDYSKKIIILKQSSGTLCSEDYGPWTTDDNTWTFHTVPSKPPSYKRRPSTTASSGVDDLTGTYMRGRDETSAPGSGRTDVTPGVVIEGLIITPGREPKHPGTHLV</sequence>
<organism evidence="2 3">
    <name type="scientific">Homarus americanus</name>
    <name type="common">American lobster</name>
    <dbReference type="NCBI Taxonomy" id="6706"/>
    <lineage>
        <taxon>Eukaryota</taxon>
        <taxon>Metazoa</taxon>
        <taxon>Ecdysozoa</taxon>
        <taxon>Arthropoda</taxon>
        <taxon>Crustacea</taxon>
        <taxon>Multicrustacea</taxon>
        <taxon>Malacostraca</taxon>
        <taxon>Eumalacostraca</taxon>
        <taxon>Eucarida</taxon>
        <taxon>Decapoda</taxon>
        <taxon>Pleocyemata</taxon>
        <taxon>Astacidea</taxon>
        <taxon>Nephropoidea</taxon>
        <taxon>Nephropidae</taxon>
        <taxon>Homarus</taxon>
    </lineage>
</organism>
<reference evidence="2" key="1">
    <citation type="journal article" date="2021" name="Sci. Adv.">
        <title>The American lobster genome reveals insights on longevity, neural, and immune adaptations.</title>
        <authorList>
            <person name="Polinski J.M."/>
            <person name="Zimin A.V."/>
            <person name="Clark K.F."/>
            <person name="Kohn A.B."/>
            <person name="Sadowski N."/>
            <person name="Timp W."/>
            <person name="Ptitsyn A."/>
            <person name="Khanna P."/>
            <person name="Romanova D.Y."/>
            <person name="Williams P."/>
            <person name="Greenwood S.J."/>
            <person name="Moroz L.L."/>
            <person name="Walt D.R."/>
            <person name="Bodnar A.G."/>
        </authorList>
    </citation>
    <scope>NUCLEOTIDE SEQUENCE</scope>
    <source>
        <strain evidence="2">GMGI-L3</strain>
    </source>
</reference>
<proteinExistence type="predicted"/>